<dbReference type="NCBIfam" id="NF001095">
    <property type="entry name" value="PRK00124.1"/>
    <property type="match status" value="1"/>
</dbReference>
<evidence type="ECO:0000313" key="1">
    <source>
        <dbReference type="EMBL" id="VAX17915.1"/>
    </source>
</evidence>
<dbReference type="EMBL" id="UOGE01000028">
    <property type="protein sequence ID" value="VAX17915.1"/>
    <property type="molecule type" value="Genomic_DNA"/>
</dbReference>
<proteinExistence type="inferred from homology"/>
<dbReference type="InterPro" id="IPR003791">
    <property type="entry name" value="UPF0178"/>
</dbReference>
<dbReference type="PANTHER" id="PTHR35146:SF1">
    <property type="entry name" value="UPF0178 PROTEIN YAII"/>
    <property type="match status" value="1"/>
</dbReference>
<dbReference type="PANTHER" id="PTHR35146">
    <property type="entry name" value="UPF0178 PROTEIN YAII"/>
    <property type="match status" value="1"/>
</dbReference>
<protein>
    <submittedName>
        <fullName evidence="1">Protein YaiI</fullName>
    </submittedName>
</protein>
<reference evidence="1" key="1">
    <citation type="submission" date="2018-06" db="EMBL/GenBank/DDBJ databases">
        <authorList>
            <person name="Zhirakovskaya E."/>
        </authorList>
    </citation>
    <scope>NUCLEOTIDE SEQUENCE</scope>
</reference>
<gene>
    <name evidence="1" type="ORF">MNBD_NITROSPINAE02-622</name>
</gene>
<organism evidence="1">
    <name type="scientific">hydrothermal vent metagenome</name>
    <dbReference type="NCBI Taxonomy" id="652676"/>
    <lineage>
        <taxon>unclassified sequences</taxon>
        <taxon>metagenomes</taxon>
        <taxon>ecological metagenomes</taxon>
    </lineage>
</organism>
<name>A0A3B1CGM0_9ZZZZ</name>
<dbReference type="CDD" id="cd18720">
    <property type="entry name" value="PIN_YqxD-like"/>
    <property type="match status" value="1"/>
</dbReference>
<dbReference type="HAMAP" id="MF_00489">
    <property type="entry name" value="UPF0178"/>
    <property type="match status" value="1"/>
</dbReference>
<sequence>MIIWIDADAAPRVIKEIVYKAAQRTGAPVVLVANSYMRVPENPLFGFKLVGRGPDEADHHIEESMTKGDIIITADIPLAAKVVAKEGRVINPAGKEYTKENMGERLATRNLMTDLRSAGVETGGPAALSKKNIQAFANILDRLLARYKRGN</sequence>
<dbReference type="AlphaFoldDB" id="A0A3B1CGM0"/>
<dbReference type="Pfam" id="PF02639">
    <property type="entry name" value="DUF188"/>
    <property type="match status" value="1"/>
</dbReference>
<accession>A0A3B1CGM0</accession>